<protein>
    <recommendedName>
        <fullName evidence="2">Aspartyl protease</fullName>
    </recommendedName>
</protein>
<accession>A0AAF0Z370</accession>
<name>A0AAF0Z370_9VIRU</name>
<reference evidence="1" key="1">
    <citation type="submission" date="2023-09" db="EMBL/GenBank/DDBJ databases">
        <title>First report of Hibiscus soymovirus in Hibiscus rosa-sinensis in Colombia in mixed infection.</title>
        <authorList>
            <person name="Roy A."/>
            <person name="Grinstead S."/>
            <person name="Campos Pinzon J.C."/>
            <person name="Hammond J."/>
            <person name="Leon G."/>
        </authorList>
    </citation>
    <scope>NUCLEOTIDE SEQUENCE</scope>
    <source>
        <strain evidence="1">S91-THL-Tolima</strain>
    </source>
</reference>
<proteinExistence type="predicted"/>
<dbReference type="InterPro" id="IPR021109">
    <property type="entry name" value="Peptidase_aspartic_dom_sf"/>
</dbReference>
<sequence length="142" mass="16616">MKTISVKLNRQNYSQYHIIASLNKELIIILIDTGACNSHISLDLAQEIYESDEISYESYEGETIVNNKVTNIELILSKELKISLEIPIDHRRHQENKKILLGIDFLEQFNYQITSTELILDNIRIPRINLYYKDIEAQLKHV</sequence>
<organism evidence="1">
    <name type="scientific">Hibiscus soymovirus</name>
    <dbReference type="NCBI Taxonomy" id="3023608"/>
    <lineage>
        <taxon>Viruses</taxon>
        <taxon>Riboviria</taxon>
        <taxon>Pararnavirae</taxon>
        <taxon>Artverviricota</taxon>
        <taxon>Revtraviricetes</taxon>
        <taxon>Ortervirales</taxon>
        <taxon>Caulimoviridae</taxon>
        <taxon>Soymovirus</taxon>
        <taxon>Soymovirus hibisci</taxon>
    </lineage>
</organism>
<dbReference type="EMBL" id="OR621032">
    <property type="protein sequence ID" value="WPF45137.1"/>
    <property type="molecule type" value="Genomic_DNA"/>
</dbReference>
<dbReference type="Gene3D" id="2.40.70.10">
    <property type="entry name" value="Acid Proteases"/>
    <property type="match status" value="1"/>
</dbReference>
<dbReference type="SUPFAM" id="SSF50630">
    <property type="entry name" value="Acid proteases"/>
    <property type="match status" value="1"/>
</dbReference>
<evidence type="ECO:0008006" key="2">
    <source>
        <dbReference type="Google" id="ProtNLM"/>
    </source>
</evidence>
<evidence type="ECO:0000313" key="1">
    <source>
        <dbReference type="EMBL" id="WPF45137.1"/>
    </source>
</evidence>